<organism evidence="3 4">
    <name type="scientific">Latimeria chalumnae</name>
    <name type="common">Coelacanth</name>
    <dbReference type="NCBI Taxonomy" id="7897"/>
    <lineage>
        <taxon>Eukaryota</taxon>
        <taxon>Metazoa</taxon>
        <taxon>Chordata</taxon>
        <taxon>Craniata</taxon>
        <taxon>Vertebrata</taxon>
        <taxon>Euteleostomi</taxon>
        <taxon>Coelacanthiformes</taxon>
        <taxon>Coelacanthidae</taxon>
        <taxon>Latimeria</taxon>
    </lineage>
</organism>
<dbReference type="InterPro" id="IPR013783">
    <property type="entry name" value="Ig-like_fold"/>
</dbReference>
<dbReference type="InterPro" id="IPR015373">
    <property type="entry name" value="Interferon/interleukin_rcp_dom"/>
</dbReference>
<keyword evidence="1" id="KW-1133">Transmembrane helix</keyword>
<dbReference type="GeneTree" id="ENSGT00940000160503"/>
<feature type="domain" description="Interferon/interleukin receptor" evidence="2">
    <location>
        <begin position="85"/>
        <end position="189"/>
    </location>
</feature>
<gene>
    <name evidence="3" type="primary">LOC102362749</name>
</gene>
<dbReference type="Proteomes" id="UP000008672">
    <property type="component" value="Unassembled WGS sequence"/>
</dbReference>
<dbReference type="EMBL" id="AFYH01261593">
    <property type="status" value="NOT_ANNOTATED_CDS"/>
    <property type="molecule type" value="Genomic_DNA"/>
</dbReference>
<dbReference type="GO" id="GO:0004896">
    <property type="term" value="F:cytokine receptor activity"/>
    <property type="evidence" value="ECO:0007669"/>
    <property type="project" value="TreeGrafter"/>
</dbReference>
<dbReference type="InterPro" id="IPR003961">
    <property type="entry name" value="FN3_dom"/>
</dbReference>
<proteinExistence type="predicted"/>
<accession>H2ZW70</accession>
<keyword evidence="1" id="KW-0812">Transmembrane</keyword>
<protein>
    <recommendedName>
        <fullName evidence="2">Interferon/interleukin receptor domain-containing protein</fullName>
    </recommendedName>
</protein>
<dbReference type="EMBL" id="AFYH01261592">
    <property type="status" value="NOT_ANNOTATED_CDS"/>
    <property type="molecule type" value="Genomic_DNA"/>
</dbReference>
<dbReference type="Pfam" id="PF09294">
    <property type="entry name" value="Interfer-bind"/>
    <property type="match status" value="1"/>
</dbReference>
<evidence type="ECO:0000313" key="3">
    <source>
        <dbReference type="Ensembl" id="ENSLACP00000001641.1"/>
    </source>
</evidence>
<dbReference type="Gene3D" id="2.60.40.10">
    <property type="entry name" value="Immunoglobulins"/>
    <property type="match status" value="2"/>
</dbReference>
<dbReference type="EMBL" id="AFYH01261590">
    <property type="status" value="NOT_ANNOTATED_CDS"/>
    <property type="molecule type" value="Genomic_DNA"/>
</dbReference>
<dbReference type="SUPFAM" id="SSF49265">
    <property type="entry name" value="Fibronectin type III"/>
    <property type="match status" value="2"/>
</dbReference>
<evidence type="ECO:0000313" key="4">
    <source>
        <dbReference type="Proteomes" id="UP000008672"/>
    </source>
</evidence>
<dbReference type="EMBL" id="AFYH01261591">
    <property type="status" value="NOT_ANNOTATED_CDS"/>
    <property type="molecule type" value="Genomic_DNA"/>
</dbReference>
<keyword evidence="1" id="KW-0472">Membrane</keyword>
<evidence type="ECO:0000256" key="1">
    <source>
        <dbReference type="SAM" id="Phobius"/>
    </source>
</evidence>
<dbReference type="InterPro" id="IPR050650">
    <property type="entry name" value="Type-II_Cytokine-TF_Rcpt"/>
</dbReference>
<name>H2ZW70_LATCH</name>
<sequence length="265" mass="30467">MLDIFQYEKLAAAAVPECSDSSVRLGIWSDVDPCINTTQTECDFTASFLESCLYFCKVYVRVRAQTEKEVSDWAVTPQFDPVIETEIGPPSLVRVESRSGMLYVTILNPFVEAENKPLEDIYEDIRYNVSYWEKGTLEKNQTGPVETMPVMLNNLKPWTTYCLQVQLLVRVSDDEDKAGQLSKDHCSVTTADVWTRIARLTLILFGFMLVIVVVIVGCFLIIQYGRRVVKYIFHPPYKIPSHIEEFRGKKKLDTTICFSFFFFDE</sequence>
<dbReference type="PANTHER" id="PTHR20859:SF46">
    <property type="entry name" value="INTERFERON GAMMA RECEPTOR 2"/>
    <property type="match status" value="1"/>
</dbReference>
<evidence type="ECO:0000259" key="2">
    <source>
        <dbReference type="Pfam" id="PF09294"/>
    </source>
</evidence>
<feature type="transmembrane region" description="Helical" evidence="1">
    <location>
        <begin position="200"/>
        <end position="222"/>
    </location>
</feature>
<keyword evidence="4" id="KW-1185">Reference proteome</keyword>
<dbReference type="Ensembl" id="ENSLACT00000001654.1">
    <property type="protein sequence ID" value="ENSLACP00000001641.1"/>
    <property type="gene ID" value="ENSLACG00000001467.1"/>
</dbReference>
<dbReference type="EMBL" id="AFYH01261589">
    <property type="status" value="NOT_ANNOTATED_CDS"/>
    <property type="molecule type" value="Genomic_DNA"/>
</dbReference>
<dbReference type="eggNOG" id="ENOG502S6E7">
    <property type="taxonomic scope" value="Eukaryota"/>
</dbReference>
<dbReference type="STRING" id="7897.ENSLACP00000001641"/>
<dbReference type="AlphaFoldDB" id="H2ZW70"/>
<dbReference type="PANTHER" id="PTHR20859">
    <property type="entry name" value="INTERFERON/INTERLEUKIN RECEPTOR"/>
    <property type="match status" value="1"/>
</dbReference>
<dbReference type="Bgee" id="ENSLACG00000001467">
    <property type="expression patterns" value="Expressed in pelvic fin and 6 other cell types or tissues"/>
</dbReference>
<reference evidence="3" key="3">
    <citation type="submission" date="2025-09" db="UniProtKB">
        <authorList>
            <consortium name="Ensembl"/>
        </authorList>
    </citation>
    <scope>IDENTIFICATION</scope>
</reference>
<reference evidence="4" key="1">
    <citation type="submission" date="2011-08" db="EMBL/GenBank/DDBJ databases">
        <title>The draft genome of Latimeria chalumnae.</title>
        <authorList>
            <person name="Di Palma F."/>
            <person name="Alfoldi J."/>
            <person name="Johnson J."/>
            <person name="Berlin A."/>
            <person name="Gnerre S."/>
            <person name="Jaffe D."/>
            <person name="MacCallum I."/>
            <person name="Young S."/>
            <person name="Walker B.J."/>
            <person name="Lander E."/>
            <person name="Lindblad-Toh K."/>
        </authorList>
    </citation>
    <scope>NUCLEOTIDE SEQUENCE [LARGE SCALE GENOMIC DNA]</scope>
    <source>
        <strain evidence="4">Wild caught</strain>
    </source>
</reference>
<dbReference type="InterPro" id="IPR036116">
    <property type="entry name" value="FN3_sf"/>
</dbReference>
<dbReference type="CDD" id="cd00063">
    <property type="entry name" value="FN3"/>
    <property type="match status" value="1"/>
</dbReference>
<dbReference type="InParanoid" id="H2ZW70"/>
<dbReference type="GO" id="GO:0005886">
    <property type="term" value="C:plasma membrane"/>
    <property type="evidence" value="ECO:0007669"/>
    <property type="project" value="TreeGrafter"/>
</dbReference>
<dbReference type="HOGENOM" id="CLU_1051855_0_0_1"/>
<reference evidence="3" key="2">
    <citation type="submission" date="2025-08" db="UniProtKB">
        <authorList>
            <consortium name="Ensembl"/>
        </authorList>
    </citation>
    <scope>IDENTIFICATION</scope>
</reference>